<keyword evidence="1" id="KW-0812">Transmembrane</keyword>
<organism evidence="2">
    <name type="scientific">Dulem virus 34</name>
    <dbReference type="NCBI Taxonomy" id="3145752"/>
    <lineage>
        <taxon>Viruses</taxon>
        <taxon>Duplodnaviria</taxon>
        <taxon>Heunggongvirae</taxon>
        <taxon>Uroviricota</taxon>
        <taxon>Caudoviricetes</taxon>
    </lineage>
</organism>
<sequence length="143" mass="15711">MATKIRGSGRADMKEYFKNVAIYFVYTLGLFAFAGLLEIGFSVISVWSGLTRAAVYAGALTLAVILTTIKTAKARHRKRQEARLLPVLLEEAITDQTAILAAIDGEPATAGKTRRRAKCKITLIALEEKREQLIKGKRMGAQK</sequence>
<keyword evidence="1" id="KW-1133">Transmembrane helix</keyword>
<evidence type="ECO:0000313" key="2">
    <source>
        <dbReference type="EMBL" id="XCD07399.1"/>
    </source>
</evidence>
<proteinExistence type="predicted"/>
<keyword evidence="1" id="KW-0472">Membrane</keyword>
<reference evidence="2" key="1">
    <citation type="submission" date="2024-03" db="EMBL/GenBank/DDBJ databases">
        <title>Diverse circular DNA viruses in blood, oral, and fecal samples of captive lemurs.</title>
        <authorList>
            <person name="Paietta E.N."/>
            <person name="Kraberger S."/>
            <person name="Lund M.C."/>
            <person name="Custer J.M."/>
            <person name="Vargas K.M."/>
            <person name="Ehmke E.E."/>
            <person name="Yoder A.D."/>
            <person name="Varsani A."/>
        </authorList>
    </citation>
    <scope>NUCLEOTIDE SEQUENCE</scope>
    <source>
        <strain evidence="2">Duke_28FF_219</strain>
    </source>
</reference>
<protein>
    <submittedName>
        <fullName evidence="2">Uncharacterized protein</fullName>
    </submittedName>
</protein>
<dbReference type="EMBL" id="PP511788">
    <property type="protein sequence ID" value="XCD07399.1"/>
    <property type="molecule type" value="Genomic_DNA"/>
</dbReference>
<name>A0AAU8B4Y6_9CAUD</name>
<feature type="transmembrane region" description="Helical" evidence="1">
    <location>
        <begin position="20"/>
        <end position="47"/>
    </location>
</feature>
<feature type="transmembrane region" description="Helical" evidence="1">
    <location>
        <begin position="53"/>
        <end position="69"/>
    </location>
</feature>
<accession>A0AAU8B4Y6</accession>
<evidence type="ECO:0000256" key="1">
    <source>
        <dbReference type="SAM" id="Phobius"/>
    </source>
</evidence>